<dbReference type="Pfam" id="PF05199">
    <property type="entry name" value="GMC_oxred_C"/>
    <property type="match status" value="1"/>
</dbReference>
<keyword evidence="3" id="KW-0285">Flavoprotein</keyword>
<accession>A0A921YW39</accession>
<organism evidence="7 8">
    <name type="scientific">Manduca sexta</name>
    <name type="common">Tobacco hawkmoth</name>
    <name type="synonym">Tobacco hornworm</name>
    <dbReference type="NCBI Taxonomy" id="7130"/>
    <lineage>
        <taxon>Eukaryota</taxon>
        <taxon>Metazoa</taxon>
        <taxon>Ecdysozoa</taxon>
        <taxon>Arthropoda</taxon>
        <taxon>Hexapoda</taxon>
        <taxon>Insecta</taxon>
        <taxon>Pterygota</taxon>
        <taxon>Neoptera</taxon>
        <taxon>Endopterygota</taxon>
        <taxon>Lepidoptera</taxon>
        <taxon>Glossata</taxon>
        <taxon>Ditrysia</taxon>
        <taxon>Bombycoidea</taxon>
        <taxon>Sphingidae</taxon>
        <taxon>Sphinginae</taxon>
        <taxon>Sphingini</taxon>
        <taxon>Manduca</taxon>
    </lineage>
</organism>
<reference evidence="7" key="1">
    <citation type="journal article" date="2016" name="Insect Biochem. Mol. Biol.">
        <title>Multifaceted biological insights from a draft genome sequence of the tobacco hornworm moth, Manduca sexta.</title>
        <authorList>
            <person name="Kanost M.R."/>
            <person name="Arrese E.L."/>
            <person name="Cao X."/>
            <person name="Chen Y.R."/>
            <person name="Chellapilla S."/>
            <person name="Goldsmith M.R."/>
            <person name="Grosse-Wilde E."/>
            <person name="Heckel D.G."/>
            <person name="Herndon N."/>
            <person name="Jiang H."/>
            <person name="Papanicolaou A."/>
            <person name="Qu J."/>
            <person name="Soulages J.L."/>
            <person name="Vogel H."/>
            <person name="Walters J."/>
            <person name="Waterhouse R.M."/>
            <person name="Ahn S.J."/>
            <person name="Almeida F.C."/>
            <person name="An C."/>
            <person name="Aqrawi P."/>
            <person name="Bretschneider A."/>
            <person name="Bryant W.B."/>
            <person name="Bucks S."/>
            <person name="Chao H."/>
            <person name="Chevignon G."/>
            <person name="Christen J.M."/>
            <person name="Clarke D.F."/>
            <person name="Dittmer N.T."/>
            <person name="Ferguson L.C.F."/>
            <person name="Garavelou S."/>
            <person name="Gordon K.H.J."/>
            <person name="Gunaratna R.T."/>
            <person name="Han Y."/>
            <person name="Hauser F."/>
            <person name="He Y."/>
            <person name="Heidel-Fischer H."/>
            <person name="Hirsh A."/>
            <person name="Hu Y."/>
            <person name="Jiang H."/>
            <person name="Kalra D."/>
            <person name="Klinner C."/>
            <person name="Konig C."/>
            <person name="Kovar C."/>
            <person name="Kroll A.R."/>
            <person name="Kuwar S.S."/>
            <person name="Lee S.L."/>
            <person name="Lehman R."/>
            <person name="Li K."/>
            <person name="Li Z."/>
            <person name="Liang H."/>
            <person name="Lovelace S."/>
            <person name="Lu Z."/>
            <person name="Mansfield J.H."/>
            <person name="McCulloch K.J."/>
            <person name="Mathew T."/>
            <person name="Morton B."/>
            <person name="Muzny D.M."/>
            <person name="Neunemann D."/>
            <person name="Ongeri F."/>
            <person name="Pauchet Y."/>
            <person name="Pu L.L."/>
            <person name="Pyrousis I."/>
            <person name="Rao X.J."/>
            <person name="Redding A."/>
            <person name="Roesel C."/>
            <person name="Sanchez-Gracia A."/>
            <person name="Schaack S."/>
            <person name="Shukla A."/>
            <person name="Tetreau G."/>
            <person name="Wang Y."/>
            <person name="Xiong G.H."/>
            <person name="Traut W."/>
            <person name="Walsh T.K."/>
            <person name="Worley K.C."/>
            <person name="Wu D."/>
            <person name="Wu W."/>
            <person name="Wu Y.Q."/>
            <person name="Zhang X."/>
            <person name="Zou Z."/>
            <person name="Zucker H."/>
            <person name="Briscoe A.D."/>
            <person name="Burmester T."/>
            <person name="Clem R.J."/>
            <person name="Feyereisen R."/>
            <person name="Grimmelikhuijzen C.J.P."/>
            <person name="Hamodrakas S.J."/>
            <person name="Hansson B.S."/>
            <person name="Huguet E."/>
            <person name="Jermiin L.S."/>
            <person name="Lan Q."/>
            <person name="Lehman H.K."/>
            <person name="Lorenzen M."/>
            <person name="Merzendorfer H."/>
            <person name="Michalopoulos I."/>
            <person name="Morton D.B."/>
            <person name="Muthukrishnan S."/>
            <person name="Oakeshott J.G."/>
            <person name="Palmer W."/>
            <person name="Park Y."/>
            <person name="Passarelli A.L."/>
            <person name="Rozas J."/>
            <person name="Schwartz L.M."/>
            <person name="Smith W."/>
            <person name="Southgate A."/>
            <person name="Vilcinskas A."/>
            <person name="Vogt R."/>
            <person name="Wang P."/>
            <person name="Werren J."/>
            <person name="Yu X.Q."/>
            <person name="Zhou J.J."/>
            <person name="Brown S.J."/>
            <person name="Scherer S.E."/>
            <person name="Richards S."/>
            <person name="Blissard G.W."/>
        </authorList>
    </citation>
    <scope>NUCLEOTIDE SEQUENCE</scope>
</reference>
<evidence type="ECO:0000256" key="3">
    <source>
        <dbReference type="ARBA" id="ARBA00022630"/>
    </source>
</evidence>
<dbReference type="InterPro" id="IPR000172">
    <property type="entry name" value="GMC_OxRdtase_N"/>
</dbReference>
<dbReference type="PANTHER" id="PTHR11552:SF147">
    <property type="entry name" value="CHOLINE DEHYDROGENASE, MITOCHONDRIAL"/>
    <property type="match status" value="1"/>
</dbReference>
<dbReference type="SUPFAM" id="SSF51905">
    <property type="entry name" value="FAD/NAD(P)-binding domain"/>
    <property type="match status" value="1"/>
</dbReference>
<keyword evidence="8" id="KW-1185">Reference proteome</keyword>
<evidence type="ECO:0000256" key="2">
    <source>
        <dbReference type="ARBA" id="ARBA00010790"/>
    </source>
</evidence>
<dbReference type="PROSITE" id="PS00624">
    <property type="entry name" value="GMC_OXRED_2"/>
    <property type="match status" value="1"/>
</dbReference>
<dbReference type="InterPro" id="IPR007867">
    <property type="entry name" value="GMC_OxRtase_C"/>
</dbReference>
<feature type="binding site" evidence="5">
    <location>
        <position position="272"/>
    </location>
    <ligand>
        <name>FAD</name>
        <dbReference type="ChEBI" id="CHEBI:57692"/>
    </ligand>
</feature>
<evidence type="ECO:0000259" key="6">
    <source>
        <dbReference type="PROSITE" id="PS00624"/>
    </source>
</evidence>
<evidence type="ECO:0000256" key="4">
    <source>
        <dbReference type="ARBA" id="ARBA00022827"/>
    </source>
</evidence>
<dbReference type="EMBL" id="JH668326">
    <property type="protein sequence ID" value="KAG6445914.1"/>
    <property type="molecule type" value="Genomic_DNA"/>
</dbReference>
<dbReference type="Gene3D" id="3.30.560.10">
    <property type="entry name" value="Glucose Oxidase, domain 3"/>
    <property type="match status" value="1"/>
</dbReference>
<dbReference type="GO" id="GO:0050660">
    <property type="term" value="F:flavin adenine dinucleotide binding"/>
    <property type="evidence" value="ECO:0007669"/>
    <property type="project" value="InterPro"/>
</dbReference>
<dbReference type="PANTHER" id="PTHR11552">
    <property type="entry name" value="GLUCOSE-METHANOL-CHOLINE GMC OXIDOREDUCTASE"/>
    <property type="match status" value="1"/>
</dbReference>
<dbReference type="Proteomes" id="UP000791440">
    <property type="component" value="Unassembled WGS sequence"/>
</dbReference>
<keyword evidence="4 5" id="KW-0274">FAD</keyword>
<dbReference type="SUPFAM" id="SSF54373">
    <property type="entry name" value="FAD-linked reductases, C-terminal domain"/>
    <property type="match status" value="1"/>
</dbReference>
<dbReference type="GO" id="GO:0016614">
    <property type="term" value="F:oxidoreductase activity, acting on CH-OH group of donors"/>
    <property type="evidence" value="ECO:0007669"/>
    <property type="project" value="InterPro"/>
</dbReference>
<feature type="domain" description="Glucose-methanol-choline oxidoreductase N-terminal" evidence="6">
    <location>
        <begin position="309"/>
        <end position="323"/>
    </location>
</feature>
<dbReference type="InterPro" id="IPR036188">
    <property type="entry name" value="FAD/NAD-bd_sf"/>
</dbReference>
<evidence type="ECO:0000313" key="7">
    <source>
        <dbReference type="EMBL" id="KAG6445914.1"/>
    </source>
</evidence>
<gene>
    <name evidence="7" type="ORF">O3G_MSEX004151</name>
</gene>
<reference evidence="7" key="2">
    <citation type="submission" date="2020-12" db="EMBL/GenBank/DDBJ databases">
        <authorList>
            <person name="Kanost M."/>
        </authorList>
    </citation>
    <scope>NUCLEOTIDE SEQUENCE</scope>
</reference>
<proteinExistence type="inferred from homology"/>
<sequence length="615" mass="68574">MKCDSCLMPTVGTAPQVFNSAFQFFAAAQCLITENWPTNADVCDFETFDFIIVGSGSCGSIVANRLSENPKWKILLIEAGGIPPVESIITAFDQQLMGSEFDWDFRTVNDNKTSQALINGSVPWPRGKLLGGGSSLNGMIYIKGNDNDFLRWYNAGNKEWHPNVTRKYFEKVEKLKDKNLLRDPATRNNYGHNGPVIIDSLQSPYRNVTKYVIDAWDEIGLKRSRDVSALNAFGGGTFRVTSYKGRRQSTAKSYLNTIKKRKNLKILYNAFVTEILVSSNDKTAYGVMVEVNGEKKVFYAQLEVIVSAGTISTPPLLMLSGIGPCDHLRANNINCKVNSPMVGQNLQDHYSVPAVTVYGDIPKLQTTEEQNFDVIRYLYNREGYLSYISSADVTALYSSSENASYPEFQAFLVIYDKNSSGIQEGLSRRMFKQSVIDSISEINVDHSLFQFTFVLLHPKSRGNISLSSNNPKDKPLIYANSFDHPQDIKKTLIGMKKLISVVNSTYFKSIGGFLGRIKSEECDNFALESDDYLVCISKYMLTTIYHPVGSCKMGLDINTSVVDSRLRVHGCKNLRVIDASVMPTQISANTNAASMMVGERGADLVKEDYNYTTSH</sequence>
<dbReference type="EMBL" id="JH668326">
    <property type="protein sequence ID" value="KAG6445913.1"/>
    <property type="molecule type" value="Genomic_DNA"/>
</dbReference>
<comment type="cofactor">
    <cofactor evidence="1 5">
        <name>FAD</name>
        <dbReference type="ChEBI" id="CHEBI:57692"/>
    </cofactor>
</comment>
<dbReference type="OrthoDB" id="269227at2759"/>
<dbReference type="InterPro" id="IPR012132">
    <property type="entry name" value="GMC_OxRdtase"/>
</dbReference>
<dbReference type="Pfam" id="PF00732">
    <property type="entry name" value="GMC_oxred_N"/>
    <property type="match status" value="1"/>
</dbReference>
<dbReference type="PIRSF" id="PIRSF000137">
    <property type="entry name" value="Alcohol_oxidase"/>
    <property type="match status" value="1"/>
</dbReference>
<evidence type="ECO:0000256" key="1">
    <source>
        <dbReference type="ARBA" id="ARBA00001974"/>
    </source>
</evidence>
<dbReference type="AlphaFoldDB" id="A0A921YW39"/>
<name>A0A921YW39_MANSE</name>
<protein>
    <recommendedName>
        <fullName evidence="6">Glucose-methanol-choline oxidoreductase N-terminal domain-containing protein</fullName>
    </recommendedName>
</protein>
<evidence type="ECO:0000256" key="5">
    <source>
        <dbReference type="PIRSR" id="PIRSR000137-2"/>
    </source>
</evidence>
<comment type="caution">
    <text evidence="7">The sequence shown here is derived from an EMBL/GenBank/DDBJ whole genome shotgun (WGS) entry which is preliminary data.</text>
</comment>
<evidence type="ECO:0000313" key="8">
    <source>
        <dbReference type="Proteomes" id="UP000791440"/>
    </source>
</evidence>
<comment type="similarity">
    <text evidence="2">Belongs to the GMC oxidoreductase family.</text>
</comment>
<dbReference type="Gene3D" id="3.50.50.60">
    <property type="entry name" value="FAD/NAD(P)-binding domain"/>
    <property type="match status" value="1"/>
</dbReference>